<dbReference type="GO" id="GO:0004527">
    <property type="term" value="F:exonuclease activity"/>
    <property type="evidence" value="ECO:0007669"/>
    <property type="project" value="UniProtKB-KW"/>
</dbReference>
<feature type="domain" description="UvrD-like helicase ATP-binding" evidence="16">
    <location>
        <begin position="1"/>
        <end position="472"/>
    </location>
</feature>
<keyword evidence="2 14" id="KW-0547">Nucleotide-binding</keyword>
<dbReference type="InterPro" id="IPR014017">
    <property type="entry name" value="DNA_helicase_UvrD-like_C"/>
</dbReference>
<keyword evidence="8" id="KW-0238">DNA-binding</keyword>
<evidence type="ECO:0000256" key="3">
    <source>
        <dbReference type="ARBA" id="ARBA00022763"/>
    </source>
</evidence>
<dbReference type="EC" id="5.6.2.4" evidence="12"/>
<evidence type="ECO:0000256" key="11">
    <source>
        <dbReference type="ARBA" id="ARBA00034617"/>
    </source>
</evidence>
<dbReference type="Gene3D" id="3.40.50.300">
    <property type="entry name" value="P-loop containing nucleotide triphosphate hydrolases"/>
    <property type="match status" value="3"/>
</dbReference>
<evidence type="ECO:0000259" key="16">
    <source>
        <dbReference type="PROSITE" id="PS51198"/>
    </source>
</evidence>
<dbReference type="InterPro" id="IPR038726">
    <property type="entry name" value="PDDEXK_AddAB-type"/>
</dbReference>
<dbReference type="GO" id="GO:0005524">
    <property type="term" value="F:ATP binding"/>
    <property type="evidence" value="ECO:0007669"/>
    <property type="project" value="UniProtKB-UniRule"/>
</dbReference>
<evidence type="ECO:0000313" key="19">
    <source>
        <dbReference type="Proteomes" id="UP000515808"/>
    </source>
</evidence>
<evidence type="ECO:0000256" key="1">
    <source>
        <dbReference type="ARBA" id="ARBA00022722"/>
    </source>
</evidence>
<dbReference type="GO" id="GO:0043138">
    <property type="term" value="F:3'-5' DNA helicase activity"/>
    <property type="evidence" value="ECO:0007669"/>
    <property type="project" value="UniProtKB-EC"/>
</dbReference>
<dbReference type="EMBL" id="CP060695">
    <property type="protein sequence ID" value="QNM85215.1"/>
    <property type="molecule type" value="Genomic_DNA"/>
</dbReference>
<keyword evidence="4 14" id="KW-0378">Hydrolase</keyword>
<gene>
    <name evidence="18" type="ORF">H9W90_13615</name>
</gene>
<organism evidence="18 19">
    <name type="scientific">Polaribacter pectinis</name>
    <dbReference type="NCBI Taxonomy" id="2738844"/>
    <lineage>
        <taxon>Bacteria</taxon>
        <taxon>Pseudomonadati</taxon>
        <taxon>Bacteroidota</taxon>
        <taxon>Flavobacteriia</taxon>
        <taxon>Flavobacteriales</taxon>
        <taxon>Flavobacteriaceae</taxon>
    </lineage>
</organism>
<keyword evidence="15" id="KW-0175">Coiled coil</keyword>
<dbReference type="RefSeq" id="WP_187482128.1">
    <property type="nucleotide sequence ID" value="NZ_CP060695.1"/>
</dbReference>
<keyword evidence="7 14" id="KW-0067">ATP-binding</keyword>
<name>A0A7G9L9B6_9FLAO</name>
<dbReference type="GO" id="GO:0000725">
    <property type="term" value="P:recombinational repair"/>
    <property type="evidence" value="ECO:0007669"/>
    <property type="project" value="TreeGrafter"/>
</dbReference>
<dbReference type="InterPro" id="IPR027417">
    <property type="entry name" value="P-loop_NTPase"/>
</dbReference>
<evidence type="ECO:0000256" key="6">
    <source>
        <dbReference type="ARBA" id="ARBA00022839"/>
    </source>
</evidence>
<dbReference type="InterPro" id="IPR000212">
    <property type="entry name" value="DNA_helicase_UvrD/REP"/>
</dbReference>
<keyword evidence="9" id="KW-0234">DNA repair</keyword>
<evidence type="ECO:0000256" key="5">
    <source>
        <dbReference type="ARBA" id="ARBA00022806"/>
    </source>
</evidence>
<sequence>MHQPSTFQVYNASAGSGKTFTLVKEYLKVLLTSDDIFAFQRILAITFTNKAAGEMKERVLENLEKFAEGESTDMYSKILEETTLDKTTVKERSKKILDAILQNYSAFSITTIDSFTHKIIKNFAYDLGLSLNFEVEMDAISLLNEAVDVLISKIGTDKKLTNLLIDYSLDKIDDDKSWDISNDLNDFARVLLNEDDVKHFRKLAKKELDDFYNLKKKLQASNKKIEKDYKVLADEVLKFINDNGVAISDFGYAGEYPKHFQKLGKLRFLKSEDLKFDGRLNKTIEESKNLFAAKTDANIKDTIDGISENLKDYYYQSKDLYNATYSLYLLNKITLKSIIPLAVLNNINSELNTIKEDNNIRLNAEFNQLISDNIKDQPAPFIYERIGQRFQNYFIDEMQDTSVLQWQNLIPLIDNALAQENSKLLLVGDGKQAIYRWRGGKAEQFISLGSDKENPFHIEKKVDNLPVNFRSYSEVINFNNSFFQHASNFLQNESYKKLFFDGNTQLENAKKGGYVSISFLDKEEEKEDEKIKYPKKVLAKINELKDEFSLNEICVLTRTKKDGIAIADYLSENGVSIVSSETLLLNNNAKIKFIVAVLQIIQNANDEEKRFEFLYFLYHHLKIDEPKHQFFKKHIKSSNFLIFEALKSYGVTFDFTNFQQVPFYEKIEEIIRGFQLVNSSNAYIQFFLDVVLEQQRKATDIGEFLEFWELKKDKLSIVASENADAVQIMTIHKSKGLEFPVVIFPCDVDVYRQINPKIWFDDLPESYEFKELLIDYKKDISFINDRGLEIFNQQREELELDNFNLLYVALTRAVEQLHVVTEKKISAKGFENLNHYSGIFINYLKEINRWQDDVLEYSFGNKNKIIVEKKKKKEKIITEIHEKFISTPWQEHNIVLLASASKLWNTTQGEAIDFGNLFHEILSKITTSNDVGYVVNQYHHQGFIDEVQMNSIKTTISEVVYHPKLKDYFSEEVTVFNEREIVDVDNQIIIPDRLVFNDNNEVTIIDYKTGNASNEHHQQLLKYERVLKSMDFKVDKKILIYMNDKIDVVEV</sequence>
<comment type="catalytic activity">
    <reaction evidence="13">
        <text>ATP + H2O = ADP + phosphate + H(+)</text>
        <dbReference type="Rhea" id="RHEA:13065"/>
        <dbReference type="ChEBI" id="CHEBI:15377"/>
        <dbReference type="ChEBI" id="CHEBI:15378"/>
        <dbReference type="ChEBI" id="CHEBI:30616"/>
        <dbReference type="ChEBI" id="CHEBI:43474"/>
        <dbReference type="ChEBI" id="CHEBI:456216"/>
        <dbReference type="EC" id="5.6.2.4"/>
    </reaction>
</comment>
<keyword evidence="3" id="KW-0227">DNA damage</keyword>
<keyword evidence="19" id="KW-1185">Reference proteome</keyword>
<evidence type="ECO:0000256" key="9">
    <source>
        <dbReference type="ARBA" id="ARBA00023204"/>
    </source>
</evidence>
<dbReference type="Pfam" id="PF13361">
    <property type="entry name" value="UvrD_C"/>
    <property type="match status" value="2"/>
</dbReference>
<dbReference type="InterPro" id="IPR011604">
    <property type="entry name" value="PDDEXK-like_dom_sf"/>
</dbReference>
<dbReference type="PROSITE" id="PS51217">
    <property type="entry name" value="UVRD_HELICASE_CTER"/>
    <property type="match status" value="1"/>
</dbReference>
<keyword evidence="1" id="KW-0540">Nuclease</keyword>
<evidence type="ECO:0000256" key="4">
    <source>
        <dbReference type="ARBA" id="ARBA00022801"/>
    </source>
</evidence>
<dbReference type="Gene3D" id="1.10.3170.10">
    <property type="entry name" value="Recbcd, chain B, domain 2"/>
    <property type="match status" value="1"/>
</dbReference>
<protein>
    <recommendedName>
        <fullName evidence="12">DNA 3'-5' helicase</fullName>
        <ecNumber evidence="12">5.6.2.4</ecNumber>
    </recommendedName>
</protein>
<dbReference type="Pfam" id="PF00580">
    <property type="entry name" value="UvrD-helicase"/>
    <property type="match status" value="1"/>
</dbReference>
<evidence type="ECO:0000256" key="15">
    <source>
        <dbReference type="SAM" id="Coils"/>
    </source>
</evidence>
<reference evidence="18 19" key="1">
    <citation type="submission" date="2020-08" db="EMBL/GenBank/DDBJ databases">
        <title>Polaribacter sp. L12M9 isolated from gut of the Korean scallop.</title>
        <authorList>
            <person name="Jeong Y.S."/>
        </authorList>
    </citation>
    <scope>NUCLEOTIDE SEQUENCE [LARGE SCALE GENOMIC DNA]</scope>
    <source>
        <strain evidence="18 19">L12M9</strain>
    </source>
</reference>
<evidence type="ECO:0000256" key="13">
    <source>
        <dbReference type="ARBA" id="ARBA00048988"/>
    </source>
</evidence>
<feature type="coiled-coil region" evidence="15">
    <location>
        <begin position="208"/>
        <end position="235"/>
    </location>
</feature>
<dbReference type="KEGG" id="ppec:H9W90_13615"/>
<dbReference type="Proteomes" id="UP000515808">
    <property type="component" value="Chromosome"/>
</dbReference>
<dbReference type="PANTHER" id="PTHR11070">
    <property type="entry name" value="UVRD / RECB / PCRA DNA HELICASE FAMILY MEMBER"/>
    <property type="match status" value="1"/>
</dbReference>
<dbReference type="SUPFAM" id="SSF52540">
    <property type="entry name" value="P-loop containing nucleoside triphosphate hydrolases"/>
    <property type="match status" value="1"/>
</dbReference>
<evidence type="ECO:0000313" key="18">
    <source>
        <dbReference type="EMBL" id="QNM85215.1"/>
    </source>
</evidence>
<dbReference type="InterPro" id="IPR014016">
    <property type="entry name" value="UvrD-like_ATP-bd"/>
</dbReference>
<evidence type="ECO:0000256" key="12">
    <source>
        <dbReference type="ARBA" id="ARBA00034808"/>
    </source>
</evidence>
<evidence type="ECO:0000256" key="8">
    <source>
        <dbReference type="ARBA" id="ARBA00023125"/>
    </source>
</evidence>
<dbReference type="AlphaFoldDB" id="A0A7G9L9B6"/>
<dbReference type="GO" id="GO:0005829">
    <property type="term" value="C:cytosol"/>
    <property type="evidence" value="ECO:0007669"/>
    <property type="project" value="TreeGrafter"/>
</dbReference>
<accession>A0A7G9L9B6</accession>
<evidence type="ECO:0000256" key="7">
    <source>
        <dbReference type="ARBA" id="ARBA00022840"/>
    </source>
</evidence>
<dbReference type="GO" id="GO:0003677">
    <property type="term" value="F:DNA binding"/>
    <property type="evidence" value="ECO:0007669"/>
    <property type="project" value="UniProtKB-KW"/>
</dbReference>
<dbReference type="PANTHER" id="PTHR11070:SF67">
    <property type="entry name" value="DNA 3'-5' HELICASE"/>
    <property type="match status" value="1"/>
</dbReference>
<dbReference type="PROSITE" id="PS51198">
    <property type="entry name" value="UVRD_HELICASE_ATP_BIND"/>
    <property type="match status" value="1"/>
</dbReference>
<feature type="binding site" evidence="14">
    <location>
        <begin position="12"/>
        <end position="19"/>
    </location>
    <ligand>
        <name>ATP</name>
        <dbReference type="ChEBI" id="CHEBI:30616"/>
    </ligand>
</feature>
<keyword evidence="6" id="KW-0269">Exonuclease</keyword>
<feature type="domain" description="UvrD-like helicase C-terminal" evidence="17">
    <location>
        <begin position="473"/>
        <end position="736"/>
    </location>
</feature>
<proteinExistence type="predicted"/>
<evidence type="ECO:0000259" key="17">
    <source>
        <dbReference type="PROSITE" id="PS51217"/>
    </source>
</evidence>
<evidence type="ECO:0000256" key="2">
    <source>
        <dbReference type="ARBA" id="ARBA00022741"/>
    </source>
</evidence>
<evidence type="ECO:0000256" key="10">
    <source>
        <dbReference type="ARBA" id="ARBA00023235"/>
    </source>
</evidence>
<dbReference type="Pfam" id="PF12705">
    <property type="entry name" value="PDDEXK_1"/>
    <property type="match status" value="1"/>
</dbReference>
<comment type="catalytic activity">
    <reaction evidence="11">
        <text>Couples ATP hydrolysis with the unwinding of duplex DNA by translocating in the 3'-5' direction.</text>
        <dbReference type="EC" id="5.6.2.4"/>
    </reaction>
</comment>
<dbReference type="Gene3D" id="3.90.320.10">
    <property type="match status" value="1"/>
</dbReference>
<keyword evidence="5 14" id="KW-0347">Helicase</keyword>
<keyword evidence="10" id="KW-0413">Isomerase</keyword>
<evidence type="ECO:0000256" key="14">
    <source>
        <dbReference type="PROSITE-ProRule" id="PRU00560"/>
    </source>
</evidence>